<dbReference type="GO" id="GO:0006887">
    <property type="term" value="P:exocytosis"/>
    <property type="evidence" value="ECO:0007669"/>
    <property type="project" value="UniProtKB-KW"/>
</dbReference>
<dbReference type="GO" id="GO:0030866">
    <property type="term" value="P:cortical actin cytoskeleton organization"/>
    <property type="evidence" value="ECO:0007669"/>
    <property type="project" value="TreeGrafter"/>
</dbReference>
<dbReference type="GO" id="GO:0019905">
    <property type="term" value="F:syntaxin binding"/>
    <property type="evidence" value="ECO:0007669"/>
    <property type="project" value="TreeGrafter"/>
</dbReference>
<organism evidence="8 9">
    <name type="scientific">Octopus vulgaris</name>
    <name type="common">Common octopus</name>
    <dbReference type="NCBI Taxonomy" id="6645"/>
    <lineage>
        <taxon>Eukaryota</taxon>
        <taxon>Metazoa</taxon>
        <taxon>Spiralia</taxon>
        <taxon>Lophotrochozoa</taxon>
        <taxon>Mollusca</taxon>
        <taxon>Cephalopoda</taxon>
        <taxon>Coleoidea</taxon>
        <taxon>Octopodiformes</taxon>
        <taxon>Octopoda</taxon>
        <taxon>Incirrata</taxon>
        <taxon>Octopodidae</taxon>
        <taxon>Octopus</taxon>
    </lineage>
</organism>
<dbReference type="Proteomes" id="UP001162480">
    <property type="component" value="Chromosome 6"/>
</dbReference>
<dbReference type="InterPro" id="IPR036322">
    <property type="entry name" value="WD40_repeat_dom_sf"/>
</dbReference>
<feature type="compositionally biased region" description="Polar residues" evidence="6">
    <location>
        <begin position="1016"/>
        <end position="1033"/>
    </location>
</feature>
<evidence type="ECO:0000256" key="6">
    <source>
        <dbReference type="SAM" id="MobiDB-lite"/>
    </source>
</evidence>
<dbReference type="AlphaFoldDB" id="A0AA36AXZ9"/>
<accession>A0AA36AXZ9</accession>
<evidence type="ECO:0000313" key="8">
    <source>
        <dbReference type="EMBL" id="CAI9724360.1"/>
    </source>
</evidence>
<feature type="compositionally biased region" description="Basic and acidic residues" evidence="6">
    <location>
        <begin position="710"/>
        <end position="722"/>
    </location>
</feature>
<dbReference type="InterPro" id="IPR000664">
    <property type="entry name" value="Lethal2_giant"/>
</dbReference>
<dbReference type="Gene3D" id="2.130.10.10">
    <property type="entry name" value="YVTN repeat-like/Quinoprotein amine dehydrogenase"/>
    <property type="match status" value="3"/>
</dbReference>
<dbReference type="InterPro" id="IPR015943">
    <property type="entry name" value="WD40/YVTN_repeat-like_dom_sf"/>
</dbReference>
<feature type="compositionally biased region" description="Low complexity" evidence="6">
    <location>
        <begin position="730"/>
        <end position="752"/>
    </location>
</feature>
<proteinExistence type="inferred from homology"/>
<comment type="similarity">
    <text evidence="1">Belongs to the WD repeat L(2)GL family.</text>
</comment>
<evidence type="ECO:0000256" key="2">
    <source>
        <dbReference type="ARBA" id="ARBA00022483"/>
    </source>
</evidence>
<dbReference type="GO" id="GO:0005096">
    <property type="term" value="F:GTPase activator activity"/>
    <property type="evidence" value="ECO:0007669"/>
    <property type="project" value="TreeGrafter"/>
</dbReference>
<dbReference type="GO" id="GO:0045159">
    <property type="term" value="F:myosin II binding"/>
    <property type="evidence" value="ECO:0007669"/>
    <property type="project" value="TreeGrafter"/>
</dbReference>
<feature type="domain" description="Lethal giant larvae homologue 2" evidence="7">
    <location>
        <begin position="311"/>
        <end position="416"/>
    </location>
</feature>
<evidence type="ECO:0000256" key="4">
    <source>
        <dbReference type="ARBA" id="ARBA00022737"/>
    </source>
</evidence>
<feature type="region of interest" description="Disordered" evidence="6">
    <location>
        <begin position="516"/>
        <end position="536"/>
    </location>
</feature>
<evidence type="ECO:0000256" key="1">
    <source>
        <dbReference type="ARBA" id="ARBA00008070"/>
    </source>
</evidence>
<feature type="repeat" description="WD" evidence="5">
    <location>
        <begin position="481"/>
        <end position="504"/>
    </location>
</feature>
<dbReference type="GO" id="GO:0006893">
    <property type="term" value="P:Golgi to plasma membrane transport"/>
    <property type="evidence" value="ECO:0007669"/>
    <property type="project" value="TreeGrafter"/>
</dbReference>
<dbReference type="InterPro" id="IPR013577">
    <property type="entry name" value="LLGL2"/>
</dbReference>
<reference evidence="8" key="1">
    <citation type="submission" date="2023-08" db="EMBL/GenBank/DDBJ databases">
        <authorList>
            <person name="Alioto T."/>
            <person name="Alioto T."/>
            <person name="Gomez Garrido J."/>
        </authorList>
    </citation>
    <scope>NUCLEOTIDE SEQUENCE</scope>
</reference>
<dbReference type="GO" id="GO:0005886">
    <property type="term" value="C:plasma membrane"/>
    <property type="evidence" value="ECO:0007669"/>
    <property type="project" value="TreeGrafter"/>
</dbReference>
<keyword evidence="3 5" id="KW-0853">WD repeat</keyword>
<dbReference type="GO" id="GO:0032878">
    <property type="term" value="P:regulation of establishment or maintenance of cell polarity"/>
    <property type="evidence" value="ECO:0007669"/>
    <property type="project" value="TreeGrafter"/>
</dbReference>
<gene>
    <name evidence="8" type="ORF">OCTVUL_1B012485</name>
</gene>
<dbReference type="SMART" id="SM00320">
    <property type="entry name" value="WD40"/>
    <property type="match status" value="7"/>
</dbReference>
<dbReference type="InterPro" id="IPR001680">
    <property type="entry name" value="WD40_rpt"/>
</dbReference>
<keyword evidence="4" id="KW-0677">Repeat</keyword>
<dbReference type="PROSITE" id="PS50082">
    <property type="entry name" value="WD_REPEATS_2"/>
    <property type="match status" value="1"/>
</dbReference>
<evidence type="ECO:0000256" key="3">
    <source>
        <dbReference type="ARBA" id="ARBA00022574"/>
    </source>
</evidence>
<keyword evidence="2" id="KW-0268">Exocytosis</keyword>
<dbReference type="EMBL" id="OX597819">
    <property type="protein sequence ID" value="CAI9724360.1"/>
    <property type="molecule type" value="Genomic_DNA"/>
</dbReference>
<protein>
    <submittedName>
        <fullName evidence="8">(2) giant larvae homolog 1-like isoform X1</fullName>
    </submittedName>
</protein>
<dbReference type="PANTHER" id="PTHR10241:SF29">
    <property type="entry name" value="LETHAL(2) GIANT LARVAE PROTEIN"/>
    <property type="match status" value="1"/>
</dbReference>
<dbReference type="SUPFAM" id="SSF50978">
    <property type="entry name" value="WD40 repeat-like"/>
    <property type="match status" value="2"/>
</dbReference>
<name>A0AA36AXZ9_OCTVU</name>
<dbReference type="Pfam" id="PF08366">
    <property type="entry name" value="LLGL"/>
    <property type="match status" value="1"/>
</dbReference>
<dbReference type="GO" id="GO:0030864">
    <property type="term" value="C:cortical actin cytoskeleton"/>
    <property type="evidence" value="ECO:0007669"/>
    <property type="project" value="TreeGrafter"/>
</dbReference>
<sequence>MLGREVVASSHDIIEQTSCNHVCTFNTNKTVSFFVAVCHWCHTTHTMLKFLKKNHSKDSEERERLKKELFGFTRCVDHGFPSQPRALAYDPKLKLLAIGTKTGILKIYGAPGVEFVGQQKKDVSINQLFFLPEQGRLITLCSDNSLHLWEINEKKEGNAVLEEVKEISMECNKLKTISTCSLTLNSDKLLIGTEGGNIHILEVQTFTLLEQIISQDVVMQSMPEVSSNPGAVEAIAVHPTNPDKFLIGFNRGYIVLWDNKTNNADRTYNASQQLESLDWHRNGTDFITAHADGSYLKWSTEESSSPKESSTTPYGPFPCKAISKIQWKSSKSGPFYIFSGGMPRASYGDKHTVTVMQEENHVVFDFTSKVIDFITVSTADEEDKEDGRQEYDEPHALVVLVQEEIVVIDLDSPNWPAFKLPYLNSLHSSAITCSYHVNNVPEQLWQKIIDAGETQVGKFSHRTWPIDGGKTLASETLTRDLLLTGHEDGTIRFWDASTTSLTFLYKLSTANIFSGETSPPDNSAGEAEEEWPPFKKVGSFDPYSDDPRWAIQKIALCPLSETLIAAGTAGQVIVLQMEREQREQEVTHVTINIVGDSDNFVWKGHEALAPQEGDLKFAPGFQPTCVMQLLPPAACTSLAINSEWQLGAAGTAHGFALFDYCQKKGVLYRCTLNPNDMTNAVVNDSLLSRRISFKKSLRESFRRLRKSRANRREKMKKEKCEIEGGEAVSTEGTAPAEGASASASPLSSSPELKPMERQVEARSLDDSMASIVRFLYFADTFAINNTSHQPTLWVGTNAGYVYIYTITIPPSDKRASESVSSFLAKEIKLRHRAPVISMAVIDKRARVLPEPLEVLHERAKAADMSGEHQLVVCSEEQFKVFSLPNLKPVCKRKLTVIDGSMVRKVSFVNFRSRSDENYSEFDIACLTNLGELRIYTLPSLRLQLAENSIKKEDLNGISSFIFTKNGQGFHLICSSEFCRTSLSKRYVTQPNCTIELAEGMRPEPVAEPEALPETEQQPAEPSEQVNAPSTENPANELREGEAEGPEGTGTNNDVAENIEGLIEETQHNDSRADTTTTTTGDISQDSIIDVASEAGTLSPTASPITTETVNVNATTITTTTITTTTTTEGTPLNITGDSDCPENSKAAVEINTIVTETEDKFNDLKIKGVTTVTVLEQVAQAVEG</sequence>
<dbReference type="GO" id="GO:0008593">
    <property type="term" value="P:regulation of Notch signaling pathway"/>
    <property type="evidence" value="ECO:0007669"/>
    <property type="project" value="TreeGrafter"/>
</dbReference>
<keyword evidence="9" id="KW-1185">Reference proteome</keyword>
<feature type="region of interest" description="Disordered" evidence="6">
    <location>
        <begin position="708"/>
        <end position="753"/>
    </location>
</feature>
<dbReference type="GO" id="GO:0051294">
    <property type="term" value="P:establishment of spindle orientation"/>
    <property type="evidence" value="ECO:0007669"/>
    <property type="project" value="TreeGrafter"/>
</dbReference>
<feature type="region of interest" description="Disordered" evidence="6">
    <location>
        <begin position="998"/>
        <end position="1085"/>
    </location>
</feature>
<dbReference type="PRINTS" id="PR00962">
    <property type="entry name" value="LETHAL2GIANT"/>
</dbReference>
<evidence type="ECO:0000256" key="5">
    <source>
        <dbReference type="PROSITE-ProRule" id="PRU00221"/>
    </source>
</evidence>
<dbReference type="PANTHER" id="PTHR10241">
    <property type="entry name" value="LETHAL 2 GIANT LARVAE PROTEIN"/>
    <property type="match status" value="1"/>
</dbReference>
<evidence type="ECO:0000259" key="7">
    <source>
        <dbReference type="Pfam" id="PF08366"/>
    </source>
</evidence>
<evidence type="ECO:0000313" key="9">
    <source>
        <dbReference type="Proteomes" id="UP001162480"/>
    </source>
</evidence>